<dbReference type="GO" id="GO:0016787">
    <property type="term" value="F:hydrolase activity"/>
    <property type="evidence" value="ECO:0007669"/>
    <property type="project" value="UniProtKB-KW"/>
</dbReference>
<evidence type="ECO:0000259" key="2">
    <source>
        <dbReference type="Pfam" id="PF03629"/>
    </source>
</evidence>
<sequence length="325" mass="36041">METSELINDNLLSFLSVTLFQVGHGMCDGTDPNSGQKINGTLQWLVDNVPSQYGHLQNNGNWTEMTDVWIACNDEDLQPVMHRYGNLRPCHCGGDLNQEGSQVGPELGFGFIVGKKLNRRQGDKVLLLKVAWGGKSLAVDFRPPRSGKEVGPYYDAALNAVHMTLANLTAYFPSIDTNFSVKLSGFAWHQGWNDGCDAQMTAEYEFNLANLIRDLRVDFDAPNLPVSIGVSGMAGYSPGRRTDIVNAQFAVANRTKYPEFAGNVASVETRNYLREPKPHSPSDFDYHWNNNAESLWLVGEAMGKAMVEMVLREERRDARGTAAFS</sequence>
<name>A0A7S4J3H8_9STRA</name>
<organism evidence="3">
    <name type="scientific">Odontella aurita</name>
    <dbReference type="NCBI Taxonomy" id="265563"/>
    <lineage>
        <taxon>Eukaryota</taxon>
        <taxon>Sar</taxon>
        <taxon>Stramenopiles</taxon>
        <taxon>Ochrophyta</taxon>
        <taxon>Bacillariophyta</taxon>
        <taxon>Mediophyceae</taxon>
        <taxon>Biddulphiophycidae</taxon>
        <taxon>Eupodiscales</taxon>
        <taxon>Odontellaceae</taxon>
        <taxon>Odontella</taxon>
    </lineage>
</organism>
<protein>
    <recommendedName>
        <fullName evidence="2">Sialate O-acetylesterase domain-containing protein</fullName>
    </recommendedName>
</protein>
<proteinExistence type="predicted"/>
<dbReference type="SUPFAM" id="SSF52266">
    <property type="entry name" value="SGNH hydrolase"/>
    <property type="match status" value="1"/>
</dbReference>
<evidence type="ECO:0000256" key="1">
    <source>
        <dbReference type="ARBA" id="ARBA00022801"/>
    </source>
</evidence>
<dbReference type="InterPro" id="IPR036514">
    <property type="entry name" value="SGNH_hydro_sf"/>
</dbReference>
<dbReference type="PANTHER" id="PTHR31988">
    <property type="entry name" value="ESTERASE, PUTATIVE (DUF303)-RELATED"/>
    <property type="match status" value="1"/>
</dbReference>
<dbReference type="InterPro" id="IPR052940">
    <property type="entry name" value="Carb_Esterase_6"/>
</dbReference>
<dbReference type="Gene3D" id="3.40.50.1110">
    <property type="entry name" value="SGNH hydrolase"/>
    <property type="match status" value="1"/>
</dbReference>
<dbReference type="InterPro" id="IPR005181">
    <property type="entry name" value="SASA"/>
</dbReference>
<gene>
    <name evidence="3" type="ORF">OAUR00152_LOCUS20727</name>
</gene>
<dbReference type="PANTHER" id="PTHR31988:SF19">
    <property type="entry name" value="9-O-ACETYL-N-ACETYLNEURAMINIC ACID DEACETYLASE-RELATED"/>
    <property type="match status" value="1"/>
</dbReference>
<feature type="domain" description="Sialate O-acetylesterase" evidence="2">
    <location>
        <begin position="89"/>
        <end position="246"/>
    </location>
</feature>
<dbReference type="EMBL" id="HBKQ01030458">
    <property type="protein sequence ID" value="CAE2249820.1"/>
    <property type="molecule type" value="Transcribed_RNA"/>
</dbReference>
<evidence type="ECO:0000313" key="3">
    <source>
        <dbReference type="EMBL" id="CAE2249820.1"/>
    </source>
</evidence>
<dbReference type="AlphaFoldDB" id="A0A7S4J3H8"/>
<keyword evidence="1" id="KW-0378">Hydrolase</keyword>
<reference evidence="3" key="1">
    <citation type="submission" date="2021-01" db="EMBL/GenBank/DDBJ databases">
        <authorList>
            <person name="Corre E."/>
            <person name="Pelletier E."/>
            <person name="Niang G."/>
            <person name="Scheremetjew M."/>
            <person name="Finn R."/>
            <person name="Kale V."/>
            <person name="Holt S."/>
            <person name="Cochrane G."/>
            <person name="Meng A."/>
            <person name="Brown T."/>
            <person name="Cohen L."/>
        </authorList>
    </citation>
    <scope>NUCLEOTIDE SEQUENCE</scope>
    <source>
        <strain evidence="3">Isolate 1302-5</strain>
    </source>
</reference>
<dbReference type="Pfam" id="PF03629">
    <property type="entry name" value="SASA"/>
    <property type="match status" value="1"/>
</dbReference>
<accession>A0A7S4J3H8</accession>